<dbReference type="GO" id="GO:0016755">
    <property type="term" value="F:aminoacyltransferase activity"/>
    <property type="evidence" value="ECO:0007669"/>
    <property type="project" value="InterPro"/>
</dbReference>
<dbReference type="Pfam" id="PF02388">
    <property type="entry name" value="FemAB"/>
    <property type="match status" value="3"/>
</dbReference>
<organism evidence="7 8">
    <name type="scientific">Candidatus Roizmanbacteria bacterium RIFCSPHIGHO2_02_FULL_38_11</name>
    <dbReference type="NCBI Taxonomy" id="1802039"/>
    <lineage>
        <taxon>Bacteria</taxon>
        <taxon>Candidatus Roizmaniibacteriota</taxon>
    </lineage>
</organism>
<dbReference type="PROSITE" id="PS51191">
    <property type="entry name" value="FEMABX"/>
    <property type="match status" value="1"/>
</dbReference>
<evidence type="ECO:0000256" key="3">
    <source>
        <dbReference type="ARBA" id="ARBA00022960"/>
    </source>
</evidence>
<dbReference type="AlphaFoldDB" id="A0A1F7H3W2"/>
<dbReference type="InterPro" id="IPR016181">
    <property type="entry name" value="Acyl_CoA_acyltransferase"/>
</dbReference>
<keyword evidence="4" id="KW-0573">Peptidoglycan synthesis</keyword>
<dbReference type="SUPFAM" id="SSF55729">
    <property type="entry name" value="Acyl-CoA N-acyltransferases (Nat)"/>
    <property type="match status" value="2"/>
</dbReference>
<dbReference type="InterPro" id="IPR050644">
    <property type="entry name" value="PG_Glycine_Bridge_Synth"/>
</dbReference>
<sequence>MKIGEIESSQIWNQFFNKAGSPSFLQSWEWGEFQEGLEYRVKRLGIYNDKELEAIAQVIQINSKRGNFLFIPHGPIFMKHETYNIKHIKTIITQLLNYLIALAKNEGYSFIRIAPTLEDAPEYRKIFSDLGFKKAPIYMHAERLWVLPLVETHSYASLLPKTDDRLLSEMRKTTRYLIRKAQREGVIIEKRTGEKAVDDFWKIYQETARRENFVPFSKSFIEEEFNVFNKTGNALFLFGKVKNNVIPDLIRNPDKMDSRLRGNDNNTSYLASALIIFTKSTAFYHQGASIHTKIPVTYLLQWEAIKEAKKRGCQIYNFWGILQAGRSPKNWQGLTLFKTGFGGRQIDYLPTQDFVISRRYYLTYLYEKFLAWRRGV</sequence>
<comment type="similarity">
    <text evidence="1">Belongs to the FemABX family.</text>
</comment>
<evidence type="ECO:0000256" key="1">
    <source>
        <dbReference type="ARBA" id="ARBA00009943"/>
    </source>
</evidence>
<keyword evidence="2" id="KW-0808">Transferase</keyword>
<dbReference type="EMBL" id="MFZO01000011">
    <property type="protein sequence ID" value="OGK25382.1"/>
    <property type="molecule type" value="Genomic_DNA"/>
</dbReference>
<evidence type="ECO:0000256" key="6">
    <source>
        <dbReference type="ARBA" id="ARBA00023316"/>
    </source>
</evidence>
<dbReference type="PANTHER" id="PTHR36174:SF1">
    <property type="entry name" value="LIPID II:GLYCINE GLYCYLTRANSFERASE"/>
    <property type="match status" value="1"/>
</dbReference>
<dbReference type="Proteomes" id="UP000177913">
    <property type="component" value="Unassembled WGS sequence"/>
</dbReference>
<dbReference type="GO" id="GO:0071555">
    <property type="term" value="P:cell wall organization"/>
    <property type="evidence" value="ECO:0007669"/>
    <property type="project" value="UniProtKB-KW"/>
</dbReference>
<proteinExistence type="inferred from homology"/>
<name>A0A1F7H3W2_9BACT</name>
<evidence type="ECO:0008006" key="9">
    <source>
        <dbReference type="Google" id="ProtNLM"/>
    </source>
</evidence>
<keyword evidence="5" id="KW-0012">Acyltransferase</keyword>
<evidence type="ECO:0000256" key="2">
    <source>
        <dbReference type="ARBA" id="ARBA00022679"/>
    </source>
</evidence>
<accession>A0A1F7H3W2</accession>
<dbReference type="InterPro" id="IPR003447">
    <property type="entry name" value="FEMABX"/>
</dbReference>
<keyword evidence="6" id="KW-0961">Cell wall biogenesis/degradation</keyword>
<protein>
    <recommendedName>
        <fullName evidence="9">BioF2-like acetyltransferase domain-containing protein</fullName>
    </recommendedName>
</protein>
<evidence type="ECO:0000256" key="5">
    <source>
        <dbReference type="ARBA" id="ARBA00023315"/>
    </source>
</evidence>
<comment type="caution">
    <text evidence="7">The sequence shown here is derived from an EMBL/GenBank/DDBJ whole genome shotgun (WGS) entry which is preliminary data.</text>
</comment>
<gene>
    <name evidence="7" type="ORF">A3C25_04615</name>
</gene>
<dbReference type="Gene3D" id="3.40.630.30">
    <property type="match status" value="2"/>
</dbReference>
<dbReference type="GO" id="GO:0009252">
    <property type="term" value="P:peptidoglycan biosynthetic process"/>
    <property type="evidence" value="ECO:0007669"/>
    <property type="project" value="UniProtKB-KW"/>
</dbReference>
<reference evidence="7 8" key="1">
    <citation type="journal article" date="2016" name="Nat. Commun.">
        <title>Thousands of microbial genomes shed light on interconnected biogeochemical processes in an aquifer system.</title>
        <authorList>
            <person name="Anantharaman K."/>
            <person name="Brown C.T."/>
            <person name="Hug L.A."/>
            <person name="Sharon I."/>
            <person name="Castelle C.J."/>
            <person name="Probst A.J."/>
            <person name="Thomas B.C."/>
            <person name="Singh A."/>
            <person name="Wilkins M.J."/>
            <person name="Karaoz U."/>
            <person name="Brodie E.L."/>
            <person name="Williams K.H."/>
            <person name="Hubbard S.S."/>
            <person name="Banfield J.F."/>
        </authorList>
    </citation>
    <scope>NUCLEOTIDE SEQUENCE [LARGE SCALE GENOMIC DNA]</scope>
</reference>
<evidence type="ECO:0000256" key="4">
    <source>
        <dbReference type="ARBA" id="ARBA00022984"/>
    </source>
</evidence>
<keyword evidence="3" id="KW-0133">Cell shape</keyword>
<evidence type="ECO:0000313" key="8">
    <source>
        <dbReference type="Proteomes" id="UP000177913"/>
    </source>
</evidence>
<dbReference type="PANTHER" id="PTHR36174">
    <property type="entry name" value="LIPID II:GLYCINE GLYCYLTRANSFERASE"/>
    <property type="match status" value="1"/>
</dbReference>
<dbReference type="GO" id="GO:0008360">
    <property type="term" value="P:regulation of cell shape"/>
    <property type="evidence" value="ECO:0007669"/>
    <property type="project" value="UniProtKB-KW"/>
</dbReference>
<evidence type="ECO:0000313" key="7">
    <source>
        <dbReference type="EMBL" id="OGK25382.1"/>
    </source>
</evidence>